<evidence type="ECO:0000313" key="1">
    <source>
        <dbReference type="EMBL" id="OIQ74341.1"/>
    </source>
</evidence>
<name>A0A1J5QEE7_9ZZZZ</name>
<organism evidence="1">
    <name type="scientific">mine drainage metagenome</name>
    <dbReference type="NCBI Taxonomy" id="410659"/>
    <lineage>
        <taxon>unclassified sequences</taxon>
        <taxon>metagenomes</taxon>
        <taxon>ecological metagenomes</taxon>
    </lineage>
</organism>
<dbReference type="AlphaFoldDB" id="A0A1J5QEE7"/>
<gene>
    <name evidence="1" type="ORF">GALL_440090</name>
</gene>
<reference evidence="1" key="1">
    <citation type="submission" date="2016-10" db="EMBL/GenBank/DDBJ databases">
        <title>Sequence of Gallionella enrichment culture.</title>
        <authorList>
            <person name="Poehlein A."/>
            <person name="Muehling M."/>
            <person name="Daniel R."/>
        </authorList>
    </citation>
    <scope>NUCLEOTIDE SEQUENCE</scope>
</reference>
<protein>
    <submittedName>
        <fullName evidence="1">Uncharacterized protein</fullName>
    </submittedName>
</protein>
<proteinExistence type="predicted"/>
<sequence length="77" mass="9036">MKRQNLLIMTIRCNRIATPTLAHRRRKRFQRFKHAQRCNVWSWNHAQSSPRAPIPIGIRVILITAVVGVDFAVKFSR</sequence>
<accession>A0A1J5QEE7</accession>
<comment type="caution">
    <text evidence="1">The sequence shown here is derived from an EMBL/GenBank/DDBJ whole genome shotgun (WGS) entry which is preliminary data.</text>
</comment>
<dbReference type="EMBL" id="MLJW01002541">
    <property type="protein sequence ID" value="OIQ74341.1"/>
    <property type="molecule type" value="Genomic_DNA"/>
</dbReference>